<evidence type="ECO:0000256" key="8">
    <source>
        <dbReference type="ARBA" id="ARBA00023299"/>
    </source>
</evidence>
<dbReference type="InterPro" id="IPR006385">
    <property type="entry name" value="HAD_hydro_SerB1"/>
</dbReference>
<dbReference type="Gene3D" id="1.20.1440.100">
    <property type="entry name" value="SG protein - dephosphorylation function"/>
    <property type="match status" value="1"/>
</dbReference>
<comment type="caution">
    <text evidence="11">The sequence shown here is derived from an EMBL/GenBank/DDBJ whole genome shotgun (WGS) entry which is preliminary data.</text>
</comment>
<dbReference type="NCBIfam" id="TIGR01490">
    <property type="entry name" value="HAD-SF-IB-hyp1"/>
    <property type="match status" value="1"/>
</dbReference>
<evidence type="ECO:0000313" key="12">
    <source>
        <dbReference type="Proteomes" id="UP000294678"/>
    </source>
</evidence>
<keyword evidence="5" id="KW-0479">Metal-binding</keyword>
<dbReference type="Gene3D" id="3.40.50.1000">
    <property type="entry name" value="HAD superfamily/HAD-like"/>
    <property type="match status" value="1"/>
</dbReference>
<sequence length="244" mass="28664">MIAAFFDIDGTLYRDSLMVEHFKKLIRYEVVDPIVWHGNKKNFHDWDKRQGNYDDYLLKLATIYIESMKGLNKNHVEFISDQVIRLKGERVYRFTRDRIKWHMENGHKVIFISGSPDFLVSKMAKKYKVDDYCGSIYHVDKNNIFTGEVTPMWDSESKQKAIYNFVEKYNIDLSNSYAYGDTNGDITMFKSVGKPIAINPAKELLNGIRKDKKLSEKIKIIVERKDIMYVLDSTVKTFNNNEEL</sequence>
<dbReference type="PANTHER" id="PTHR43344:SF2">
    <property type="entry name" value="PHOSPHOSERINE PHOSPHATASE"/>
    <property type="match status" value="1"/>
</dbReference>
<accession>A0AA46E060</accession>
<evidence type="ECO:0000256" key="1">
    <source>
        <dbReference type="ARBA" id="ARBA00001946"/>
    </source>
</evidence>
<dbReference type="GO" id="GO:0005737">
    <property type="term" value="C:cytoplasm"/>
    <property type="evidence" value="ECO:0007669"/>
    <property type="project" value="TreeGrafter"/>
</dbReference>
<evidence type="ECO:0000256" key="5">
    <source>
        <dbReference type="ARBA" id="ARBA00022723"/>
    </source>
</evidence>
<proteinExistence type="predicted"/>
<dbReference type="InterPro" id="IPR050582">
    <property type="entry name" value="HAD-like_SerB"/>
</dbReference>
<dbReference type="EMBL" id="SOBG01000001">
    <property type="protein sequence ID" value="TDT72394.1"/>
    <property type="molecule type" value="Genomic_DNA"/>
</dbReference>
<dbReference type="GO" id="GO:0036424">
    <property type="term" value="F:L-phosphoserine phosphatase activity"/>
    <property type="evidence" value="ECO:0007669"/>
    <property type="project" value="TreeGrafter"/>
</dbReference>
<dbReference type="InterPro" id="IPR036412">
    <property type="entry name" value="HAD-like_sf"/>
</dbReference>
<dbReference type="InterPro" id="IPR023214">
    <property type="entry name" value="HAD_sf"/>
</dbReference>
<evidence type="ECO:0000313" key="11">
    <source>
        <dbReference type="EMBL" id="TDT72394.1"/>
    </source>
</evidence>
<reference evidence="11 12" key="1">
    <citation type="submission" date="2019-03" db="EMBL/GenBank/DDBJ databases">
        <title>Genomic Encyclopedia of Type Strains, Phase IV (KMG-IV): sequencing the most valuable type-strain genomes for metagenomic binning, comparative biology and taxonomic classification.</title>
        <authorList>
            <person name="Goeker M."/>
        </authorList>
    </citation>
    <scope>NUCLEOTIDE SEQUENCE [LARGE SCALE GENOMIC DNA]</scope>
    <source>
        <strain evidence="11 12">DSM 100055</strain>
    </source>
</reference>
<dbReference type="Pfam" id="PF12710">
    <property type="entry name" value="HAD"/>
    <property type="match status" value="1"/>
</dbReference>
<dbReference type="PANTHER" id="PTHR43344">
    <property type="entry name" value="PHOSPHOSERINE PHOSPHATASE"/>
    <property type="match status" value="1"/>
</dbReference>
<keyword evidence="7" id="KW-0460">Magnesium</keyword>
<dbReference type="Proteomes" id="UP000294678">
    <property type="component" value="Unassembled WGS sequence"/>
</dbReference>
<gene>
    <name evidence="11" type="ORF">EV215_0195</name>
</gene>
<dbReference type="SUPFAM" id="SSF56784">
    <property type="entry name" value="HAD-like"/>
    <property type="match status" value="1"/>
</dbReference>
<dbReference type="NCBIfam" id="TIGR01488">
    <property type="entry name" value="HAD-SF-IB"/>
    <property type="match status" value="1"/>
</dbReference>
<dbReference type="CDD" id="cd02612">
    <property type="entry name" value="HAD_PGPPase"/>
    <property type="match status" value="1"/>
</dbReference>
<protein>
    <recommendedName>
        <fullName evidence="3">phosphoserine phosphatase</fullName>
        <ecNumber evidence="3">3.1.3.3</ecNumber>
    </recommendedName>
</protein>
<evidence type="ECO:0000256" key="10">
    <source>
        <dbReference type="ARBA" id="ARBA00048523"/>
    </source>
</evidence>
<evidence type="ECO:0000256" key="3">
    <source>
        <dbReference type="ARBA" id="ARBA00012640"/>
    </source>
</evidence>
<dbReference type="GO" id="GO:0000287">
    <property type="term" value="F:magnesium ion binding"/>
    <property type="evidence" value="ECO:0007669"/>
    <property type="project" value="TreeGrafter"/>
</dbReference>
<dbReference type="EC" id="3.1.3.3" evidence="3"/>
<dbReference type="RefSeq" id="WP_371682575.1">
    <property type="nucleotide sequence ID" value="NZ_SOBG01000001.1"/>
</dbReference>
<keyword evidence="8" id="KW-0718">Serine biosynthesis</keyword>
<keyword evidence="6 11" id="KW-0378">Hydrolase</keyword>
<dbReference type="GO" id="GO:0006564">
    <property type="term" value="P:L-serine biosynthetic process"/>
    <property type="evidence" value="ECO:0007669"/>
    <property type="project" value="UniProtKB-KW"/>
</dbReference>
<evidence type="ECO:0000256" key="2">
    <source>
        <dbReference type="ARBA" id="ARBA00005135"/>
    </source>
</evidence>
<name>A0AA46E060_9FUSO</name>
<keyword evidence="4" id="KW-0028">Amino-acid biosynthesis</keyword>
<organism evidence="11 12">
    <name type="scientific">Hypnocyclicus thermotrophus</name>
    <dbReference type="NCBI Taxonomy" id="1627895"/>
    <lineage>
        <taxon>Bacteria</taxon>
        <taxon>Fusobacteriati</taxon>
        <taxon>Fusobacteriota</taxon>
        <taxon>Fusobacteriia</taxon>
        <taxon>Fusobacteriales</taxon>
        <taxon>Fusobacteriaceae</taxon>
        <taxon>Hypnocyclicus</taxon>
    </lineage>
</organism>
<evidence type="ECO:0000256" key="4">
    <source>
        <dbReference type="ARBA" id="ARBA00022605"/>
    </source>
</evidence>
<evidence type="ECO:0000256" key="9">
    <source>
        <dbReference type="ARBA" id="ARBA00048138"/>
    </source>
</evidence>
<comment type="catalytic activity">
    <reaction evidence="9">
        <text>O-phospho-L-serine + H2O = L-serine + phosphate</text>
        <dbReference type="Rhea" id="RHEA:21208"/>
        <dbReference type="ChEBI" id="CHEBI:15377"/>
        <dbReference type="ChEBI" id="CHEBI:33384"/>
        <dbReference type="ChEBI" id="CHEBI:43474"/>
        <dbReference type="ChEBI" id="CHEBI:57524"/>
        <dbReference type="EC" id="3.1.3.3"/>
    </reaction>
</comment>
<evidence type="ECO:0000256" key="6">
    <source>
        <dbReference type="ARBA" id="ARBA00022801"/>
    </source>
</evidence>
<comment type="cofactor">
    <cofactor evidence="1">
        <name>Mg(2+)</name>
        <dbReference type="ChEBI" id="CHEBI:18420"/>
    </cofactor>
</comment>
<dbReference type="AlphaFoldDB" id="A0AA46E060"/>
<keyword evidence="12" id="KW-1185">Reference proteome</keyword>
<comment type="pathway">
    <text evidence="2">Amino-acid biosynthesis; L-serine biosynthesis; L-serine from 3-phospho-D-glycerate: step 3/3.</text>
</comment>
<comment type="catalytic activity">
    <reaction evidence="10">
        <text>O-phospho-D-serine + H2O = D-serine + phosphate</text>
        <dbReference type="Rhea" id="RHEA:24873"/>
        <dbReference type="ChEBI" id="CHEBI:15377"/>
        <dbReference type="ChEBI" id="CHEBI:35247"/>
        <dbReference type="ChEBI" id="CHEBI:43474"/>
        <dbReference type="ChEBI" id="CHEBI:58680"/>
        <dbReference type="EC" id="3.1.3.3"/>
    </reaction>
</comment>
<evidence type="ECO:0000256" key="7">
    <source>
        <dbReference type="ARBA" id="ARBA00022842"/>
    </source>
</evidence>